<name>A0AAV7U2L7_PLEWA</name>
<gene>
    <name evidence="2" type="ORF">NDU88_007917</name>
</gene>
<dbReference type="EMBL" id="JANPWB010000006">
    <property type="protein sequence ID" value="KAJ1182736.1"/>
    <property type="molecule type" value="Genomic_DNA"/>
</dbReference>
<comment type="caution">
    <text evidence="2">The sequence shown here is derived from an EMBL/GenBank/DDBJ whole genome shotgun (WGS) entry which is preliminary data.</text>
</comment>
<dbReference type="AlphaFoldDB" id="A0AAV7U2L7"/>
<feature type="region of interest" description="Disordered" evidence="1">
    <location>
        <begin position="63"/>
        <end position="102"/>
    </location>
</feature>
<feature type="compositionally biased region" description="Basic and acidic residues" evidence="1">
    <location>
        <begin position="79"/>
        <end position="101"/>
    </location>
</feature>
<keyword evidence="3" id="KW-1185">Reference proteome</keyword>
<organism evidence="2 3">
    <name type="scientific">Pleurodeles waltl</name>
    <name type="common">Iberian ribbed newt</name>
    <dbReference type="NCBI Taxonomy" id="8319"/>
    <lineage>
        <taxon>Eukaryota</taxon>
        <taxon>Metazoa</taxon>
        <taxon>Chordata</taxon>
        <taxon>Craniata</taxon>
        <taxon>Vertebrata</taxon>
        <taxon>Euteleostomi</taxon>
        <taxon>Amphibia</taxon>
        <taxon>Batrachia</taxon>
        <taxon>Caudata</taxon>
        <taxon>Salamandroidea</taxon>
        <taxon>Salamandridae</taxon>
        <taxon>Pleurodelinae</taxon>
        <taxon>Pleurodeles</taxon>
    </lineage>
</organism>
<evidence type="ECO:0000313" key="2">
    <source>
        <dbReference type="EMBL" id="KAJ1182736.1"/>
    </source>
</evidence>
<proteinExistence type="predicted"/>
<evidence type="ECO:0000256" key="1">
    <source>
        <dbReference type="SAM" id="MobiDB-lite"/>
    </source>
</evidence>
<protein>
    <submittedName>
        <fullName evidence="2">Uncharacterized protein</fullName>
    </submittedName>
</protein>
<accession>A0AAV7U2L7</accession>
<reference evidence="2" key="1">
    <citation type="journal article" date="2022" name="bioRxiv">
        <title>Sequencing and chromosome-scale assembly of the giantPleurodeles waltlgenome.</title>
        <authorList>
            <person name="Brown T."/>
            <person name="Elewa A."/>
            <person name="Iarovenko S."/>
            <person name="Subramanian E."/>
            <person name="Araus A.J."/>
            <person name="Petzold A."/>
            <person name="Susuki M."/>
            <person name="Suzuki K.-i.T."/>
            <person name="Hayashi T."/>
            <person name="Toyoda A."/>
            <person name="Oliveira C."/>
            <person name="Osipova E."/>
            <person name="Leigh N.D."/>
            <person name="Simon A."/>
            <person name="Yun M.H."/>
        </authorList>
    </citation>
    <scope>NUCLEOTIDE SEQUENCE</scope>
    <source>
        <strain evidence="2">20211129_DDA</strain>
        <tissue evidence="2">Liver</tissue>
    </source>
</reference>
<sequence length="120" mass="13473">MGPKPTEPEEAPSQAVPGSLEVELLRTDLCKMRVKIVERAIRVLRRRLWRTWTVRSLALVSIPREAGPESLPPSTTVSRPERKTAPGGLKRREQQRQHTERGLALTYLAQASPPQGLISF</sequence>
<dbReference type="Proteomes" id="UP001066276">
    <property type="component" value="Chromosome 3_2"/>
</dbReference>
<evidence type="ECO:0000313" key="3">
    <source>
        <dbReference type="Proteomes" id="UP001066276"/>
    </source>
</evidence>